<keyword evidence="2 3" id="KW-0560">Oxidoreductase</keyword>
<dbReference type="AlphaFoldDB" id="A0A0P8A3I2"/>
<reference evidence="4 5" key="2">
    <citation type="submission" date="2016-08" db="EMBL/GenBank/DDBJ databases">
        <authorList>
            <person name="Varghese N."/>
            <person name="Submissions Spin"/>
        </authorList>
    </citation>
    <scope>NUCLEOTIDE SEQUENCE [LARGE SCALE GENOMIC DNA]</scope>
    <source>
        <strain evidence="4 5">HL-109</strain>
    </source>
</reference>
<gene>
    <name evidence="3" type="primary">fabG-3</name>
    <name evidence="4" type="ORF">GA0071312_2450</name>
    <name evidence="3" type="ORF">HLUCCO17_04165</name>
</gene>
<dbReference type="InterPro" id="IPR020904">
    <property type="entry name" value="Sc_DH/Rdtase_CS"/>
</dbReference>
<dbReference type="Gene3D" id="3.40.50.720">
    <property type="entry name" value="NAD(P)-binding Rossmann-like Domain"/>
    <property type="match status" value="1"/>
</dbReference>
<dbReference type="Proteomes" id="UP000182800">
    <property type="component" value="Unassembled WGS sequence"/>
</dbReference>
<dbReference type="CDD" id="cd05233">
    <property type="entry name" value="SDR_c"/>
    <property type="match status" value="1"/>
</dbReference>
<dbReference type="EC" id="1.1.1.100" evidence="3"/>
<dbReference type="EMBL" id="FMBM01000002">
    <property type="protein sequence ID" value="SCC81506.1"/>
    <property type="molecule type" value="Genomic_DNA"/>
</dbReference>
<dbReference type="PANTHER" id="PTHR24321:SF8">
    <property type="entry name" value="ESTRADIOL 17-BETA-DEHYDROGENASE 8-RELATED"/>
    <property type="match status" value="1"/>
</dbReference>
<sequence length="256" mass="25889">MPSTSWRLGPQPGARIAVLGACGGIGQALVAALNAIGCRVFPLDLPRSLESSALQGTEAAIPVDATSESALTEAFATLEQRAGGLEGFVHLAGFTAAPAPLATQTRAVFDDVVTGNLDSTFLAARAALPLLARGSDASLVLTSSGLAAKATPGYGPYAAAKAGVIALTRVLAIENAPHIRVNAVAPSAVETPFLEGGMGRDPHGRGFDREGYAKTIPLGRIAAPDDVTGPLLFLLGPASGYMTGQVLHVNGGSLMP</sequence>
<evidence type="ECO:0000313" key="5">
    <source>
        <dbReference type="Proteomes" id="UP000182800"/>
    </source>
</evidence>
<accession>A0A0P8A3I2</accession>
<evidence type="ECO:0000256" key="2">
    <source>
        <dbReference type="ARBA" id="ARBA00023002"/>
    </source>
</evidence>
<keyword evidence="5" id="KW-1185">Reference proteome</keyword>
<dbReference type="EMBL" id="LJSX01000004">
    <property type="protein sequence ID" value="KPQ11999.1"/>
    <property type="molecule type" value="Genomic_DNA"/>
</dbReference>
<evidence type="ECO:0000256" key="1">
    <source>
        <dbReference type="ARBA" id="ARBA00006484"/>
    </source>
</evidence>
<evidence type="ECO:0000313" key="4">
    <source>
        <dbReference type="EMBL" id="SCC81506.1"/>
    </source>
</evidence>
<reference evidence="3" key="1">
    <citation type="submission" date="2015-09" db="EMBL/GenBank/DDBJ databases">
        <title>Identification and resolution of microdiversity through metagenomic sequencing of parallel consortia.</title>
        <authorList>
            <person name="Nelson W.C."/>
            <person name="Romine M.F."/>
            <person name="Lindemann S.R."/>
        </authorList>
    </citation>
    <scope>NUCLEOTIDE SEQUENCE [LARGE SCALE GENOMIC DNA]</scope>
    <source>
        <strain evidence="3">HL-109</strain>
    </source>
</reference>
<dbReference type="PRINTS" id="PR00081">
    <property type="entry name" value="GDHRDH"/>
</dbReference>
<dbReference type="PROSITE" id="PS00061">
    <property type="entry name" value="ADH_SHORT"/>
    <property type="match status" value="1"/>
</dbReference>
<dbReference type="InterPro" id="IPR036291">
    <property type="entry name" value="NAD(P)-bd_dom_sf"/>
</dbReference>
<dbReference type="RefSeq" id="WP_074445196.1">
    <property type="nucleotide sequence ID" value="NZ_FMBM01000002.1"/>
</dbReference>
<dbReference type="Pfam" id="PF13561">
    <property type="entry name" value="adh_short_C2"/>
    <property type="match status" value="1"/>
</dbReference>
<dbReference type="GO" id="GO:0004316">
    <property type="term" value="F:3-oxoacyl-[acyl-carrier-protein] reductase (NADPH) activity"/>
    <property type="evidence" value="ECO:0007669"/>
    <property type="project" value="UniProtKB-EC"/>
</dbReference>
<name>A0A0P8A3I2_9HYPH</name>
<protein>
    <submittedName>
        <fullName evidence="3">3-oxoacyl-[acyl-carrier protein] reductase</fullName>
        <ecNumber evidence="3">1.1.1.100</ecNumber>
    </submittedName>
</protein>
<dbReference type="SUPFAM" id="SSF51735">
    <property type="entry name" value="NAD(P)-binding Rossmann-fold domains"/>
    <property type="match status" value="1"/>
</dbReference>
<dbReference type="Proteomes" id="UP000050497">
    <property type="component" value="Unassembled WGS sequence"/>
</dbReference>
<dbReference type="InterPro" id="IPR002347">
    <property type="entry name" value="SDR_fam"/>
</dbReference>
<dbReference type="STRING" id="1653334.GA0071312_2450"/>
<proteinExistence type="inferred from homology"/>
<comment type="caution">
    <text evidence="3">The sequence shown here is derived from an EMBL/GenBank/DDBJ whole genome shotgun (WGS) entry which is preliminary data.</text>
</comment>
<comment type="similarity">
    <text evidence="1">Belongs to the short-chain dehydrogenases/reductases (SDR) family.</text>
</comment>
<evidence type="ECO:0000313" key="3">
    <source>
        <dbReference type="EMBL" id="KPQ11999.1"/>
    </source>
</evidence>
<dbReference type="PANTHER" id="PTHR24321">
    <property type="entry name" value="DEHYDROGENASES, SHORT CHAIN"/>
    <property type="match status" value="1"/>
</dbReference>
<organism evidence="3">
    <name type="scientific">Saliniramus fredricksonii</name>
    <dbReference type="NCBI Taxonomy" id="1653334"/>
    <lineage>
        <taxon>Bacteria</taxon>
        <taxon>Pseudomonadati</taxon>
        <taxon>Pseudomonadota</taxon>
        <taxon>Alphaproteobacteria</taxon>
        <taxon>Hyphomicrobiales</taxon>
        <taxon>Salinarimonadaceae</taxon>
        <taxon>Saliniramus</taxon>
    </lineage>
</organism>